<dbReference type="SMART" id="SM01321">
    <property type="entry name" value="Y1_Tnp"/>
    <property type="match status" value="1"/>
</dbReference>
<dbReference type="Gene3D" id="3.30.70.1290">
    <property type="entry name" value="Transposase IS200-like"/>
    <property type="match status" value="1"/>
</dbReference>
<accession>A0A1F7XX47</accession>
<dbReference type="AlphaFoldDB" id="A0A1F7XX47"/>
<evidence type="ECO:0000313" key="3">
    <source>
        <dbReference type="Proteomes" id="UP000176741"/>
    </source>
</evidence>
<dbReference type="SUPFAM" id="SSF143422">
    <property type="entry name" value="Transposase IS200-like"/>
    <property type="match status" value="1"/>
</dbReference>
<dbReference type="Proteomes" id="UP000176741">
    <property type="component" value="Unassembled WGS sequence"/>
</dbReference>
<feature type="domain" description="Transposase IS200-like" evidence="1">
    <location>
        <begin position="9"/>
        <end position="153"/>
    </location>
</feature>
<evidence type="ECO:0000313" key="2">
    <source>
        <dbReference type="EMBL" id="OGM19634.1"/>
    </source>
</evidence>
<dbReference type="GO" id="GO:0006313">
    <property type="term" value="P:DNA transposition"/>
    <property type="evidence" value="ECO:0007669"/>
    <property type="project" value="InterPro"/>
</dbReference>
<dbReference type="GO" id="GO:0003677">
    <property type="term" value="F:DNA binding"/>
    <property type="evidence" value="ECO:0007669"/>
    <property type="project" value="InterPro"/>
</dbReference>
<dbReference type="GO" id="GO:0004803">
    <property type="term" value="F:transposase activity"/>
    <property type="evidence" value="ECO:0007669"/>
    <property type="project" value="InterPro"/>
</dbReference>
<sequence>MPRRKTPLVTKEVYHVFNRSIASIPIFERKRECSRFLFAMSFYQNIKPPLKLSKFNKLSKNEKHEISELLYQKREWFVEIISYCLMPNHFHIVVKQLVDDGVKNYLRLVSDSFAHYFNIKNDRGGPLFESRFKAVRIEKDAQLLHVVRYIHLNPYSSYLVKNLEDLGQYPFSSFPEYIGKAKKEICQKRLVLDHFKIYGKYKEFVFNQADYQKSLAKIKHSLMD</sequence>
<protein>
    <recommendedName>
        <fullName evidence="1">Transposase IS200-like domain-containing protein</fullName>
    </recommendedName>
</protein>
<name>A0A1F7XX47_9BACT</name>
<evidence type="ECO:0000259" key="1">
    <source>
        <dbReference type="SMART" id="SM01321"/>
    </source>
</evidence>
<dbReference type="InterPro" id="IPR002686">
    <property type="entry name" value="Transposase_17"/>
</dbReference>
<dbReference type="InterPro" id="IPR036515">
    <property type="entry name" value="Transposase_17_sf"/>
</dbReference>
<dbReference type="PANTHER" id="PTHR34322">
    <property type="entry name" value="TRANSPOSASE, Y1_TNP DOMAIN-CONTAINING"/>
    <property type="match status" value="1"/>
</dbReference>
<gene>
    <name evidence="2" type="ORF">A2771_03930</name>
</gene>
<organism evidence="2 3">
    <name type="scientific">Candidatus Woesebacteria bacterium RIFCSPHIGHO2_01_FULL_38_26b</name>
    <dbReference type="NCBI Taxonomy" id="1802491"/>
    <lineage>
        <taxon>Bacteria</taxon>
        <taxon>Candidatus Woeseibacteriota</taxon>
    </lineage>
</organism>
<comment type="caution">
    <text evidence="2">The sequence shown here is derived from an EMBL/GenBank/DDBJ whole genome shotgun (WGS) entry which is preliminary data.</text>
</comment>
<reference evidence="2 3" key="1">
    <citation type="journal article" date="2016" name="Nat. Commun.">
        <title>Thousands of microbial genomes shed light on interconnected biogeochemical processes in an aquifer system.</title>
        <authorList>
            <person name="Anantharaman K."/>
            <person name="Brown C.T."/>
            <person name="Hug L.A."/>
            <person name="Sharon I."/>
            <person name="Castelle C.J."/>
            <person name="Probst A.J."/>
            <person name="Thomas B.C."/>
            <person name="Singh A."/>
            <person name="Wilkins M.J."/>
            <person name="Karaoz U."/>
            <person name="Brodie E.L."/>
            <person name="Williams K.H."/>
            <person name="Hubbard S.S."/>
            <person name="Banfield J.F."/>
        </authorList>
    </citation>
    <scope>NUCLEOTIDE SEQUENCE [LARGE SCALE GENOMIC DNA]</scope>
</reference>
<dbReference type="EMBL" id="MGGD01000062">
    <property type="protein sequence ID" value="OGM19634.1"/>
    <property type="molecule type" value="Genomic_DNA"/>
</dbReference>
<proteinExistence type="predicted"/>
<dbReference type="Pfam" id="PF01797">
    <property type="entry name" value="Y1_Tnp"/>
    <property type="match status" value="1"/>
</dbReference>
<dbReference type="PANTHER" id="PTHR34322:SF2">
    <property type="entry name" value="TRANSPOSASE IS200-LIKE DOMAIN-CONTAINING PROTEIN"/>
    <property type="match status" value="1"/>
</dbReference>